<dbReference type="EMBL" id="QYBC01000003">
    <property type="protein sequence ID" value="RYB06580.1"/>
    <property type="molecule type" value="Genomic_DNA"/>
</dbReference>
<evidence type="ECO:0000256" key="4">
    <source>
        <dbReference type="ARBA" id="ARBA00023136"/>
    </source>
</evidence>
<keyword evidence="5" id="KW-0813">Transport</keyword>
<dbReference type="AlphaFoldDB" id="A0A4Q2RIA9"/>
<evidence type="ECO:0000256" key="3">
    <source>
        <dbReference type="ARBA" id="ARBA00022989"/>
    </source>
</evidence>
<dbReference type="InterPro" id="IPR045275">
    <property type="entry name" value="MscS_archaea/bacteria_type"/>
</dbReference>
<dbReference type="GO" id="GO:0005886">
    <property type="term" value="C:plasma membrane"/>
    <property type="evidence" value="ECO:0007669"/>
    <property type="project" value="UniProtKB-SubCell"/>
</dbReference>
<dbReference type="OrthoDB" id="9775207at2"/>
<protein>
    <recommendedName>
        <fullName evidence="5">Small-conductance mechanosensitive channel</fullName>
    </recommendedName>
</protein>
<dbReference type="PANTHER" id="PTHR30221:SF1">
    <property type="entry name" value="SMALL-CONDUCTANCE MECHANOSENSITIVE CHANNEL"/>
    <property type="match status" value="1"/>
</dbReference>
<evidence type="ECO:0000256" key="2">
    <source>
        <dbReference type="ARBA" id="ARBA00022692"/>
    </source>
</evidence>
<feature type="transmembrane region" description="Helical" evidence="5">
    <location>
        <begin position="128"/>
        <end position="148"/>
    </location>
</feature>
<comment type="subcellular location">
    <subcellularLocation>
        <location evidence="5">Cell inner membrane</location>
        <topology evidence="5">Multi-pass membrane protein</topology>
    </subcellularLocation>
    <subcellularLocation>
        <location evidence="1">Membrane</location>
    </subcellularLocation>
</comment>
<reference evidence="7 8" key="2">
    <citation type="submission" date="2019-02" db="EMBL/GenBank/DDBJ databases">
        <title>'Lichenibacterium ramalinii' gen. nov. sp. nov., 'Lichenibacterium minor' gen. nov. sp. nov.</title>
        <authorList>
            <person name="Pankratov T."/>
        </authorList>
    </citation>
    <scope>NUCLEOTIDE SEQUENCE [LARGE SCALE GENOMIC DNA]</scope>
    <source>
        <strain evidence="7 8">RmlP001</strain>
    </source>
</reference>
<dbReference type="SMART" id="SM00100">
    <property type="entry name" value="cNMP"/>
    <property type="match status" value="1"/>
</dbReference>
<accession>A0A4Q2RIA9</accession>
<comment type="function">
    <text evidence="5">Mechanosensitive channel that participates in the regulation of osmotic pressure changes within the cell, opening in response to stretch forces in the membrane lipid bilayer, without the need for other proteins. Contributes to normal resistance to hypoosmotic shock. Forms an ion channel of 1.0 nanosiemens conductance with a slight preference for anions.</text>
</comment>
<reference evidence="7 8" key="1">
    <citation type="submission" date="2018-09" db="EMBL/GenBank/DDBJ databases">
        <authorList>
            <person name="Grouzdev D.S."/>
            <person name="Krutkina M.S."/>
        </authorList>
    </citation>
    <scope>NUCLEOTIDE SEQUENCE [LARGE SCALE GENOMIC DNA]</scope>
    <source>
        <strain evidence="7 8">RmlP001</strain>
    </source>
</reference>
<dbReference type="InterPro" id="IPR000595">
    <property type="entry name" value="cNMP-bd_dom"/>
</dbReference>
<keyword evidence="5" id="KW-1003">Cell membrane</keyword>
<gene>
    <name evidence="7" type="ORF">D3272_04390</name>
</gene>
<dbReference type="Pfam" id="PF00924">
    <property type="entry name" value="MS_channel_2nd"/>
    <property type="match status" value="1"/>
</dbReference>
<dbReference type="Gene3D" id="1.10.287.1260">
    <property type="match status" value="1"/>
</dbReference>
<dbReference type="Gene3D" id="2.60.120.10">
    <property type="entry name" value="Jelly Rolls"/>
    <property type="match status" value="1"/>
</dbReference>
<evidence type="ECO:0000313" key="7">
    <source>
        <dbReference type="EMBL" id="RYB06580.1"/>
    </source>
</evidence>
<evidence type="ECO:0000256" key="5">
    <source>
        <dbReference type="RuleBase" id="RU369025"/>
    </source>
</evidence>
<dbReference type="SUPFAM" id="SSF50182">
    <property type="entry name" value="Sm-like ribonucleoproteins"/>
    <property type="match status" value="1"/>
</dbReference>
<dbReference type="PANTHER" id="PTHR30221">
    <property type="entry name" value="SMALL-CONDUCTANCE MECHANOSENSITIVE CHANNEL"/>
    <property type="match status" value="1"/>
</dbReference>
<comment type="caution">
    <text evidence="7">The sequence shown here is derived from an EMBL/GenBank/DDBJ whole genome shotgun (WGS) entry which is preliminary data.</text>
</comment>
<dbReference type="Proteomes" id="UP000289411">
    <property type="component" value="Unassembled WGS sequence"/>
</dbReference>
<dbReference type="Gene3D" id="2.30.30.60">
    <property type="match status" value="1"/>
</dbReference>
<dbReference type="PROSITE" id="PS50042">
    <property type="entry name" value="CNMP_BINDING_3"/>
    <property type="match status" value="1"/>
</dbReference>
<dbReference type="InterPro" id="IPR023408">
    <property type="entry name" value="MscS_beta-dom_sf"/>
</dbReference>
<dbReference type="InterPro" id="IPR018490">
    <property type="entry name" value="cNMP-bd_dom_sf"/>
</dbReference>
<dbReference type="InterPro" id="IPR010920">
    <property type="entry name" value="LSM_dom_sf"/>
</dbReference>
<feature type="transmembrane region" description="Helical" evidence="5">
    <location>
        <begin position="6"/>
        <end position="24"/>
    </location>
</feature>
<comment type="caution">
    <text evidence="5">Lacks conserved residue(s) required for the propagation of feature annotation.</text>
</comment>
<keyword evidence="2 5" id="KW-0812">Transmembrane</keyword>
<dbReference type="InterPro" id="IPR006685">
    <property type="entry name" value="MscS_channel_2nd"/>
</dbReference>
<organism evidence="7 8">
    <name type="scientific">Lichenibacterium ramalinae</name>
    <dbReference type="NCBI Taxonomy" id="2316527"/>
    <lineage>
        <taxon>Bacteria</taxon>
        <taxon>Pseudomonadati</taxon>
        <taxon>Pseudomonadota</taxon>
        <taxon>Alphaproteobacteria</taxon>
        <taxon>Hyphomicrobiales</taxon>
        <taxon>Lichenihabitantaceae</taxon>
        <taxon>Lichenibacterium</taxon>
    </lineage>
</organism>
<evidence type="ECO:0000256" key="1">
    <source>
        <dbReference type="ARBA" id="ARBA00004370"/>
    </source>
</evidence>
<dbReference type="RefSeq" id="WP_129217937.1">
    <property type="nucleotide sequence ID" value="NZ_QYBC01000003.1"/>
</dbReference>
<dbReference type="InterPro" id="IPR014710">
    <property type="entry name" value="RmlC-like_jellyroll"/>
</dbReference>
<dbReference type="CDD" id="cd00038">
    <property type="entry name" value="CAP_ED"/>
    <property type="match status" value="1"/>
</dbReference>
<keyword evidence="5" id="KW-0997">Cell inner membrane</keyword>
<comment type="similarity">
    <text evidence="5">Belongs to the MscS (TC 1.A.23) family.</text>
</comment>
<feature type="domain" description="Cyclic nucleotide-binding" evidence="6">
    <location>
        <begin position="333"/>
        <end position="428"/>
    </location>
</feature>
<evidence type="ECO:0000313" key="8">
    <source>
        <dbReference type="Proteomes" id="UP000289411"/>
    </source>
</evidence>
<sequence length="495" mass="52186">MSAQGLLGFATAVLCGGIAAPLIFPRWPVWARALWRVATLALLTLLVQRIFGSPLQPELRAEGPWERAWQQAVEAGWWVAAARSLAGVARLLLSLQNRSRETQILSDLVGAAIYIATALAVVDVVFAVPVGGLIATSGVIAVVIGLALQSTLSDLFSGIAIDIERPYRAGDVLSVEGGVEGRVREVNWRSTLIATGNGDVAVVPNSVMAKSRLVNHSLPAPLRRTAIEVRLDPRILPDRCRAALDAAVVACRLPLADPPPTVAQTALRGDGAVYEIAFSVPSADVLGSARTEMLAQVQRHLLHAAIPLAVDGLAEVPSLPVPTAADLLARSDLFGILAEPERDLLAGAMSVLHLAPGEALFAQGDEAQALFVLASGTVGILRRNADGTEFTYRLSPGMALGAISLITEAPYAVAATALTPVKAFRLDRAAITVAITGRPSLTEGLEELARRGQAAISADLAAARDHRDEQPDLFLFRMRGFLQKLAAGLGPPPTR</sequence>
<comment type="subunit">
    <text evidence="5">Homoheptamer.</text>
</comment>
<keyword evidence="5" id="KW-0406">Ion transport</keyword>
<keyword evidence="4 5" id="KW-0472">Membrane</keyword>
<proteinExistence type="inferred from homology"/>
<evidence type="ECO:0000259" key="6">
    <source>
        <dbReference type="PROSITE" id="PS50042"/>
    </source>
</evidence>
<dbReference type="SUPFAM" id="SSF51206">
    <property type="entry name" value="cAMP-binding domain-like"/>
    <property type="match status" value="1"/>
</dbReference>
<name>A0A4Q2RIA9_9HYPH</name>
<dbReference type="Pfam" id="PF00027">
    <property type="entry name" value="cNMP_binding"/>
    <property type="match status" value="1"/>
</dbReference>
<keyword evidence="5" id="KW-0407">Ion channel</keyword>
<dbReference type="GO" id="GO:0008381">
    <property type="term" value="F:mechanosensitive monoatomic ion channel activity"/>
    <property type="evidence" value="ECO:0007669"/>
    <property type="project" value="InterPro"/>
</dbReference>
<keyword evidence="3 5" id="KW-1133">Transmembrane helix</keyword>
<keyword evidence="8" id="KW-1185">Reference proteome</keyword>